<comment type="caution">
    <text evidence="2">The sequence shown here is derived from an EMBL/GenBank/DDBJ whole genome shotgun (WGS) entry which is preliminary data.</text>
</comment>
<gene>
    <name evidence="2" type="ORF">S06H3_00618</name>
</gene>
<proteinExistence type="predicted"/>
<dbReference type="AlphaFoldDB" id="X1LHN4"/>
<evidence type="ECO:0000313" key="2">
    <source>
        <dbReference type="EMBL" id="GAH93658.1"/>
    </source>
</evidence>
<protein>
    <recommendedName>
        <fullName evidence="1">TFIIS N-terminal domain-containing protein</fullName>
    </recommendedName>
</protein>
<organism evidence="2">
    <name type="scientific">marine sediment metagenome</name>
    <dbReference type="NCBI Taxonomy" id="412755"/>
    <lineage>
        <taxon>unclassified sequences</taxon>
        <taxon>metagenomes</taxon>
        <taxon>ecological metagenomes</taxon>
    </lineage>
</organism>
<dbReference type="InterPro" id="IPR017923">
    <property type="entry name" value="TFIIS_N"/>
</dbReference>
<dbReference type="EMBL" id="BARV01000116">
    <property type="protein sequence ID" value="GAH93658.1"/>
    <property type="molecule type" value="Genomic_DNA"/>
</dbReference>
<sequence length="47" mass="5352">MEIQEAIKDLDRELSKMTPDEAVEALEALREAIPAFILLIKLSQLKK</sequence>
<evidence type="ECO:0000259" key="1">
    <source>
        <dbReference type="PROSITE" id="PS51319"/>
    </source>
</evidence>
<reference evidence="2" key="1">
    <citation type="journal article" date="2014" name="Front. Microbiol.">
        <title>High frequency of phylogenetically diverse reductive dehalogenase-homologous genes in deep subseafloor sedimentary metagenomes.</title>
        <authorList>
            <person name="Kawai M."/>
            <person name="Futagami T."/>
            <person name="Toyoda A."/>
            <person name="Takaki Y."/>
            <person name="Nishi S."/>
            <person name="Hori S."/>
            <person name="Arai W."/>
            <person name="Tsubouchi T."/>
            <person name="Morono Y."/>
            <person name="Uchiyama I."/>
            <person name="Ito T."/>
            <person name="Fujiyama A."/>
            <person name="Inagaki F."/>
            <person name="Takami H."/>
        </authorList>
    </citation>
    <scope>NUCLEOTIDE SEQUENCE</scope>
    <source>
        <strain evidence="2">Expedition CK06-06</strain>
    </source>
</reference>
<accession>X1LHN4</accession>
<dbReference type="PROSITE" id="PS51319">
    <property type="entry name" value="TFIIS_N"/>
    <property type="match status" value="1"/>
</dbReference>
<feature type="domain" description="TFIIS N-terminal" evidence="1">
    <location>
        <begin position="1"/>
        <end position="47"/>
    </location>
</feature>
<name>X1LHN4_9ZZZZ</name>